<reference evidence="5" key="1">
    <citation type="journal article" date="2019" name="Int. J. Syst. Evol. Microbiol.">
        <title>The Global Catalogue of Microorganisms (GCM) 10K type strain sequencing project: providing services to taxonomists for standard genome sequencing and annotation.</title>
        <authorList>
            <consortium name="The Broad Institute Genomics Platform"/>
            <consortium name="The Broad Institute Genome Sequencing Center for Infectious Disease"/>
            <person name="Wu L."/>
            <person name="Ma J."/>
        </authorList>
    </citation>
    <scope>NUCLEOTIDE SEQUENCE [LARGE SCALE GENOMIC DNA]</scope>
    <source>
        <strain evidence="5">KCTC 42195</strain>
    </source>
</reference>
<keyword evidence="1 2" id="KW-0732">Signal</keyword>
<proteinExistence type="predicted"/>
<gene>
    <name evidence="4" type="ORF">ACFOKJ_04960</name>
</gene>
<dbReference type="RefSeq" id="WP_390277054.1">
    <property type="nucleotide sequence ID" value="NZ_JBHRYH010000011.1"/>
</dbReference>
<evidence type="ECO:0000313" key="4">
    <source>
        <dbReference type="EMBL" id="MFC3625497.1"/>
    </source>
</evidence>
<keyword evidence="5" id="KW-1185">Reference proteome</keyword>
<dbReference type="SUPFAM" id="SSF49401">
    <property type="entry name" value="Bacterial adhesins"/>
    <property type="match status" value="1"/>
</dbReference>
<dbReference type="PANTHER" id="PTHR33420">
    <property type="entry name" value="FIMBRIAL SUBUNIT ELFA-RELATED"/>
    <property type="match status" value="1"/>
</dbReference>
<evidence type="ECO:0000313" key="5">
    <source>
        <dbReference type="Proteomes" id="UP001595636"/>
    </source>
</evidence>
<name>A0ABV7TRX9_9NEIS</name>
<evidence type="ECO:0000256" key="2">
    <source>
        <dbReference type="SAM" id="SignalP"/>
    </source>
</evidence>
<organism evidence="4 5">
    <name type="scientific">Vogesella amnigena</name>
    <dbReference type="NCBI Taxonomy" id="1507449"/>
    <lineage>
        <taxon>Bacteria</taxon>
        <taxon>Pseudomonadati</taxon>
        <taxon>Pseudomonadota</taxon>
        <taxon>Betaproteobacteria</taxon>
        <taxon>Neisseriales</taxon>
        <taxon>Chromobacteriaceae</taxon>
        <taxon>Vogesella</taxon>
    </lineage>
</organism>
<dbReference type="InterPro" id="IPR008966">
    <property type="entry name" value="Adhesion_dom_sf"/>
</dbReference>
<dbReference type="Proteomes" id="UP001595636">
    <property type="component" value="Unassembled WGS sequence"/>
</dbReference>
<dbReference type="InterPro" id="IPR036937">
    <property type="entry name" value="Adhesion_dom_fimbrial_sf"/>
</dbReference>
<feature type="chain" id="PRO_5045180249" evidence="2">
    <location>
        <begin position="22"/>
        <end position="171"/>
    </location>
</feature>
<dbReference type="InterPro" id="IPR050263">
    <property type="entry name" value="Bact_Fimbrial_Adh_Pro"/>
</dbReference>
<sequence length="171" mass="17107">MKKLATVLAVGLALSSAAAMASDGKVTINGELKTLTCTINGGVGDIVVTLPTLSTATVTGSATGGSTAFTMDLTACSGSTAKAFFEQGPNNTINGNLKNTVAGGAANVEIQLKNANDVVLDLNQPAATQDNVTADISTGSGKLTYFAQYKAVGTTTAGLVSSSTTYSLVYN</sequence>
<feature type="signal peptide" evidence="2">
    <location>
        <begin position="1"/>
        <end position="21"/>
    </location>
</feature>
<dbReference type="InterPro" id="IPR000259">
    <property type="entry name" value="Adhesion_dom_fimbrial"/>
</dbReference>
<dbReference type="EMBL" id="JBHRYH010000011">
    <property type="protein sequence ID" value="MFC3625497.1"/>
    <property type="molecule type" value="Genomic_DNA"/>
</dbReference>
<evidence type="ECO:0000256" key="1">
    <source>
        <dbReference type="ARBA" id="ARBA00022729"/>
    </source>
</evidence>
<dbReference type="Pfam" id="PF00419">
    <property type="entry name" value="Fimbrial"/>
    <property type="match status" value="1"/>
</dbReference>
<feature type="domain" description="Fimbrial-type adhesion" evidence="3">
    <location>
        <begin position="28"/>
        <end position="170"/>
    </location>
</feature>
<evidence type="ECO:0000259" key="3">
    <source>
        <dbReference type="Pfam" id="PF00419"/>
    </source>
</evidence>
<dbReference type="Gene3D" id="2.60.40.1090">
    <property type="entry name" value="Fimbrial-type adhesion domain"/>
    <property type="match status" value="1"/>
</dbReference>
<protein>
    <submittedName>
        <fullName evidence="4">Fimbrial protein</fullName>
    </submittedName>
</protein>
<comment type="caution">
    <text evidence="4">The sequence shown here is derived from an EMBL/GenBank/DDBJ whole genome shotgun (WGS) entry which is preliminary data.</text>
</comment>
<dbReference type="PANTHER" id="PTHR33420:SF3">
    <property type="entry name" value="FIMBRIAL SUBUNIT ELFA"/>
    <property type="match status" value="1"/>
</dbReference>
<accession>A0ABV7TRX9</accession>